<dbReference type="STRING" id="1198449.ACAM_1216"/>
<dbReference type="RefSeq" id="WP_022541955.1">
    <property type="nucleotide sequence ID" value="NC_022521.1"/>
</dbReference>
<feature type="compositionally biased region" description="Basic and acidic residues" evidence="1">
    <location>
        <begin position="120"/>
        <end position="131"/>
    </location>
</feature>
<dbReference type="KEGG" id="acj:ACAM_1216"/>
<accession>U3TF81</accession>
<name>U3TF81_9CREN</name>
<evidence type="ECO:0000313" key="3">
    <source>
        <dbReference type="Proteomes" id="UP000016887"/>
    </source>
</evidence>
<proteinExistence type="predicted"/>
<keyword evidence="3" id="KW-1185">Reference proteome</keyword>
<dbReference type="GeneID" id="17110493"/>
<sequence length="139" mass="15712">MKVRSKAELAITIARGLVSPTRSSILDVDLAREEDVEEIIEEAGVKGVVRKVRVDNLIIVTINVEPLERVCFYEKCSRLRDRPEALRECMAKCMLNATREVAEKAARSIEELAKTWNTRTEVRTKHRDPGGERPSLPSP</sequence>
<reference evidence="2 3" key="1">
    <citation type="journal article" date="2013" name="Appl. Environ. Microbiol.">
        <title>Variation of the Virus-Related Elements within Syntenic Genomes of the Hyperthermophilic Archaeon Aeropyrum.</title>
        <authorList>
            <person name="Daifuku T."/>
            <person name="Yoshida T."/>
            <person name="Kitamura T."/>
            <person name="Kawaichi S."/>
            <person name="Inoue T."/>
            <person name="Nomura K."/>
            <person name="Yoshida Y."/>
            <person name="Kuno S."/>
            <person name="Sako Y."/>
        </authorList>
    </citation>
    <scope>NUCLEOTIDE SEQUENCE [LARGE SCALE GENOMIC DNA]</scope>
    <source>
        <strain evidence="2 3">SY1</strain>
    </source>
</reference>
<feature type="region of interest" description="Disordered" evidence="1">
    <location>
        <begin position="120"/>
        <end position="139"/>
    </location>
</feature>
<evidence type="ECO:0000256" key="1">
    <source>
        <dbReference type="SAM" id="MobiDB-lite"/>
    </source>
</evidence>
<dbReference type="eggNOG" id="arCOG08851">
    <property type="taxonomic scope" value="Archaea"/>
</dbReference>
<organism evidence="2 3">
    <name type="scientific">Aeropyrum camini SY1 = JCM 12091</name>
    <dbReference type="NCBI Taxonomy" id="1198449"/>
    <lineage>
        <taxon>Archaea</taxon>
        <taxon>Thermoproteota</taxon>
        <taxon>Thermoprotei</taxon>
        <taxon>Desulfurococcales</taxon>
        <taxon>Desulfurococcaceae</taxon>
        <taxon>Aeropyrum</taxon>
    </lineage>
</organism>
<dbReference type="Proteomes" id="UP000016887">
    <property type="component" value="Chromosome"/>
</dbReference>
<evidence type="ECO:0000313" key="2">
    <source>
        <dbReference type="EMBL" id="BAN90685.1"/>
    </source>
</evidence>
<dbReference type="AlphaFoldDB" id="U3TF81"/>
<dbReference type="OrthoDB" id="380384at2157"/>
<protein>
    <submittedName>
        <fullName evidence="2">Uncharacterized protein</fullName>
    </submittedName>
</protein>
<gene>
    <name evidence="2" type="ORF">ACAM_1216</name>
</gene>
<dbReference type="EMBL" id="AP012489">
    <property type="protein sequence ID" value="BAN90685.1"/>
    <property type="molecule type" value="Genomic_DNA"/>
</dbReference>